<evidence type="ECO:0000313" key="1">
    <source>
        <dbReference type="EMBL" id="ODR44124.1"/>
    </source>
</evidence>
<evidence type="ECO:0000313" key="3">
    <source>
        <dbReference type="Proteomes" id="UP000094271"/>
    </source>
</evidence>
<keyword evidence="4" id="KW-1185">Reference proteome</keyword>
<dbReference type="EMBL" id="MEHD01000056">
    <property type="protein sequence ID" value="ODR44124.1"/>
    <property type="molecule type" value="Genomic_DNA"/>
</dbReference>
<protein>
    <submittedName>
        <fullName evidence="2">Uncharacterized protein</fullName>
    </submittedName>
</protein>
<reference evidence="1 4" key="1">
    <citation type="submission" date="2016-08" db="EMBL/GenBank/DDBJ databases">
        <title>Characterization of Isolates of Eisenbergiella tayi Derived from Blood Cultures, Using Whole Genome Sequencing.</title>
        <authorList>
            <person name="Bernier A.-M."/>
            <person name="Burdz T."/>
            <person name="Wiebe D."/>
            <person name="Bernard K."/>
        </authorList>
    </citation>
    <scope>NUCLEOTIDE SEQUENCE [LARGE SCALE GENOMIC DNA]</scope>
    <source>
        <strain evidence="1 4">NML120146</strain>
    </source>
</reference>
<name>A0A1E3UR67_9FIRM</name>
<sequence length="59" mass="7101">MVFRKMILRGKTLTFWQKSYDLAKPILRGKSKKLLKFFSYYAILIETNCERNQAMMSDF</sequence>
<dbReference type="EMBL" id="MEHA01000001">
    <property type="protein sequence ID" value="ODR55839.1"/>
    <property type="molecule type" value="Genomic_DNA"/>
</dbReference>
<accession>A0A1E3UR67</accession>
<comment type="caution">
    <text evidence="2">The sequence shown here is derived from an EMBL/GenBank/DDBJ whole genome shotgun (WGS) entry which is preliminary data.</text>
</comment>
<dbReference type="AlphaFoldDB" id="A0A1E3UR67"/>
<dbReference type="Proteomes" id="UP000094869">
    <property type="component" value="Unassembled WGS sequence"/>
</dbReference>
<organism evidence="2 3">
    <name type="scientific">Eisenbergiella tayi</name>
    <dbReference type="NCBI Taxonomy" id="1432052"/>
    <lineage>
        <taxon>Bacteria</taxon>
        <taxon>Bacillati</taxon>
        <taxon>Bacillota</taxon>
        <taxon>Clostridia</taxon>
        <taxon>Lachnospirales</taxon>
        <taxon>Lachnospiraceae</taxon>
        <taxon>Eisenbergiella</taxon>
    </lineage>
</organism>
<reference evidence="2 3" key="2">
    <citation type="submission" date="2016-08" db="EMBL/GenBank/DDBJ databases">
        <authorList>
            <person name="Seilhamer J.J."/>
        </authorList>
    </citation>
    <scope>NUCLEOTIDE SEQUENCE [LARGE SCALE GENOMIC DNA]</scope>
    <source>
        <strain evidence="2 3">NML150140-1</strain>
    </source>
</reference>
<gene>
    <name evidence="2" type="ORF">BEI59_01390</name>
    <name evidence="1" type="ORF">BEI63_31375</name>
</gene>
<evidence type="ECO:0000313" key="2">
    <source>
        <dbReference type="EMBL" id="ODR55839.1"/>
    </source>
</evidence>
<evidence type="ECO:0000313" key="4">
    <source>
        <dbReference type="Proteomes" id="UP000094869"/>
    </source>
</evidence>
<dbReference type="Proteomes" id="UP000094271">
    <property type="component" value="Unassembled WGS sequence"/>
</dbReference>
<proteinExistence type="predicted"/>